<comment type="caution">
    <text evidence="1">The sequence shown here is derived from an EMBL/GenBank/DDBJ whole genome shotgun (WGS) entry which is preliminary data.</text>
</comment>
<accession>A0A6M0H0V6</accession>
<dbReference type="Proteomes" id="UP000481872">
    <property type="component" value="Unassembled WGS sequence"/>
</dbReference>
<reference evidence="1 2" key="1">
    <citation type="submission" date="2020-02" db="EMBL/GenBank/DDBJ databases">
        <title>Genome assembly of a novel Clostridium senegalense strain.</title>
        <authorList>
            <person name="Gupta T.B."/>
            <person name="Jauregui R."/>
            <person name="Maclean P."/>
            <person name="Nawarathana A."/>
            <person name="Brightwell G."/>
        </authorList>
    </citation>
    <scope>NUCLEOTIDE SEQUENCE [LARGE SCALE GENOMIC DNA]</scope>
    <source>
        <strain evidence="1 2">AGRFS4</strain>
    </source>
</reference>
<protein>
    <submittedName>
        <fullName evidence="1">Uncharacterized protein</fullName>
    </submittedName>
</protein>
<keyword evidence="2" id="KW-1185">Reference proteome</keyword>
<proteinExistence type="predicted"/>
<dbReference type="EMBL" id="JAAGPU010000006">
    <property type="protein sequence ID" value="NEU04229.1"/>
    <property type="molecule type" value="Genomic_DNA"/>
</dbReference>
<gene>
    <name evidence="1" type="ORF">G3M99_05005</name>
</gene>
<sequence length="197" mass="23646">MKFKTAQIVNISIFNEKIKDEILKGLIEEISYWNPYLKEYIYKENNGNITVKDLNTLGFIKKENWVKLINNNVKVFKIYMKDIKVEQLTVDRDKLKNVEIWIKTLENIIIICILMEDKIVPIDGYSRLIAAYKKGFSYVYGYLENEKDVNMDFLKTCIKWYENEGIFNIDDLNNRIVSKEEHKKIWVDKCRKYFENN</sequence>
<evidence type="ECO:0000313" key="1">
    <source>
        <dbReference type="EMBL" id="NEU04229.1"/>
    </source>
</evidence>
<organism evidence="1 2">
    <name type="scientific">Clostridium senegalense</name>
    <dbReference type="NCBI Taxonomy" id="1465809"/>
    <lineage>
        <taxon>Bacteria</taxon>
        <taxon>Bacillati</taxon>
        <taxon>Bacillota</taxon>
        <taxon>Clostridia</taxon>
        <taxon>Eubacteriales</taxon>
        <taxon>Clostridiaceae</taxon>
        <taxon>Clostridium</taxon>
    </lineage>
</organism>
<evidence type="ECO:0000313" key="2">
    <source>
        <dbReference type="Proteomes" id="UP000481872"/>
    </source>
</evidence>
<name>A0A6M0H0V6_9CLOT</name>
<dbReference type="AlphaFoldDB" id="A0A6M0H0V6"/>
<dbReference type="RefSeq" id="WP_199869415.1">
    <property type="nucleotide sequence ID" value="NZ_JAAGPU010000006.1"/>
</dbReference>